<dbReference type="Gene3D" id="3.30.70.1990">
    <property type="match status" value="1"/>
</dbReference>
<protein>
    <recommendedName>
        <fullName evidence="4">Amine oxidase domain-containing protein</fullName>
    </recommendedName>
</protein>
<dbReference type="PANTHER" id="PTHR42923:SF26">
    <property type="entry name" value="FMN REDUCTASE LOT6, PUTATIVE (AFU_ORTHOLOGUE AFUA_7G06600)-RELATED"/>
    <property type="match status" value="1"/>
</dbReference>
<evidence type="ECO:0000313" key="2">
    <source>
        <dbReference type="EMBL" id="KAK8877631.1"/>
    </source>
</evidence>
<reference evidence="2 3" key="1">
    <citation type="journal article" date="2024" name="IMA Fungus">
        <title>Apiospora arundinis, a panoply of carbohydrate-active enzymes and secondary metabolites.</title>
        <authorList>
            <person name="Sorensen T."/>
            <person name="Petersen C."/>
            <person name="Muurmann A.T."/>
            <person name="Christiansen J.V."/>
            <person name="Brundto M.L."/>
            <person name="Overgaard C.K."/>
            <person name="Boysen A.T."/>
            <person name="Wollenberg R.D."/>
            <person name="Larsen T.O."/>
            <person name="Sorensen J.L."/>
            <person name="Nielsen K.L."/>
            <person name="Sondergaard T.E."/>
        </authorList>
    </citation>
    <scope>NUCLEOTIDE SEQUENCE [LARGE SCALE GENOMIC DNA]</scope>
    <source>
        <strain evidence="2 3">AAU 773</strain>
    </source>
</reference>
<proteinExistence type="predicted"/>
<gene>
    <name evidence="2" type="ORF">PGQ11_002577</name>
</gene>
<evidence type="ECO:0000313" key="3">
    <source>
        <dbReference type="Proteomes" id="UP001390339"/>
    </source>
</evidence>
<keyword evidence="3" id="KW-1185">Reference proteome</keyword>
<dbReference type="InterPro" id="IPR050464">
    <property type="entry name" value="Zeta_carotene_desat/Oxidored"/>
</dbReference>
<evidence type="ECO:0008006" key="4">
    <source>
        <dbReference type="Google" id="ProtNLM"/>
    </source>
</evidence>
<dbReference type="EMBL" id="JAPCWZ010000002">
    <property type="protein sequence ID" value="KAK8877631.1"/>
    <property type="molecule type" value="Genomic_DNA"/>
</dbReference>
<feature type="chain" id="PRO_5047207593" description="Amine oxidase domain-containing protein" evidence="1">
    <location>
        <begin position="24"/>
        <end position="489"/>
    </location>
</feature>
<dbReference type="SUPFAM" id="SSF51905">
    <property type="entry name" value="FAD/NAD(P)-binding domain"/>
    <property type="match status" value="1"/>
</dbReference>
<dbReference type="Gene3D" id="1.10.405.20">
    <property type="match status" value="1"/>
</dbReference>
<comment type="caution">
    <text evidence="2">The sequence shown here is derived from an EMBL/GenBank/DDBJ whole genome shotgun (WGS) entry which is preliminary data.</text>
</comment>
<dbReference type="Pfam" id="PF13450">
    <property type="entry name" value="NAD_binding_8"/>
    <property type="match status" value="1"/>
</dbReference>
<dbReference type="Gene3D" id="3.50.50.60">
    <property type="entry name" value="FAD/NAD(P)-binding domain"/>
    <property type="match status" value="1"/>
</dbReference>
<dbReference type="Proteomes" id="UP001390339">
    <property type="component" value="Unassembled WGS sequence"/>
</dbReference>
<name>A0ABR2JJD4_9PEZI</name>
<dbReference type="InterPro" id="IPR036188">
    <property type="entry name" value="FAD/NAD-bd_sf"/>
</dbReference>
<sequence>MLFSKLRLIGIVNLFAKTAICEGSHSSAVLKADVAIIGGGAGGAHAALRLKDMGKSIVLIEQEDILGGNIDSYTAPGSDKSMDFGVFSFIDYGGAAALFQRLNVSTAPPARVRAPTKYVDFTTGALIPGYTAPTRESYKAAMEKYLSICEKYEHMLVPGFWNFPTGDAIPEDLLMRFSDFVKKHGIEDAVPQIYATTGFGIGRQADELTLSVMLTFGAQLARSLLGQQGGFIAASHRNQDVYDAMAREIGSTSIMYETRVVRSVRTPDQGVLLTVKHLRTGTETTIQADKLIMAIRPVGEEAMSVFDLDPQEKDVFSKYEYLHGWATLVRHPSLTAGNTSVDNLPEAVAPSNYLETPRVPYLDKFELQDNTAGGLETSVFRTLVIGTKDFSYADAKELLQTSLDRLIEHGILPSTSAEKEPLEVVAVSDHGPVHLHVSAEEHRDGFYQKLYALQGHRSTWWTGAAFSAHFQTIIWEFNEVLLRQMLKEN</sequence>
<evidence type="ECO:0000256" key="1">
    <source>
        <dbReference type="SAM" id="SignalP"/>
    </source>
</evidence>
<keyword evidence="1" id="KW-0732">Signal</keyword>
<feature type="signal peptide" evidence="1">
    <location>
        <begin position="1"/>
        <end position="23"/>
    </location>
</feature>
<accession>A0ABR2JJD4</accession>
<organism evidence="2 3">
    <name type="scientific">Apiospora arundinis</name>
    <dbReference type="NCBI Taxonomy" id="335852"/>
    <lineage>
        <taxon>Eukaryota</taxon>
        <taxon>Fungi</taxon>
        <taxon>Dikarya</taxon>
        <taxon>Ascomycota</taxon>
        <taxon>Pezizomycotina</taxon>
        <taxon>Sordariomycetes</taxon>
        <taxon>Xylariomycetidae</taxon>
        <taxon>Amphisphaeriales</taxon>
        <taxon>Apiosporaceae</taxon>
        <taxon>Apiospora</taxon>
    </lineage>
</organism>
<dbReference type="PANTHER" id="PTHR42923">
    <property type="entry name" value="PROTOPORPHYRINOGEN OXIDASE"/>
    <property type="match status" value="1"/>
</dbReference>